<dbReference type="Proteomes" id="UP000261500">
    <property type="component" value="Unplaced"/>
</dbReference>
<dbReference type="PANTHER" id="PTHR24271:SF52">
    <property type="entry name" value="GRANZYME K"/>
    <property type="match status" value="1"/>
</dbReference>
<dbReference type="PANTHER" id="PTHR24271">
    <property type="entry name" value="KALLIKREIN-RELATED"/>
    <property type="match status" value="1"/>
</dbReference>
<feature type="signal peptide" evidence="2">
    <location>
        <begin position="1"/>
        <end position="28"/>
    </location>
</feature>
<evidence type="ECO:0000256" key="2">
    <source>
        <dbReference type="SAM" id="SignalP"/>
    </source>
</evidence>
<proteinExistence type="predicted"/>
<dbReference type="STRING" id="48699.ENSPLAP00000003964"/>
<dbReference type="Gene3D" id="2.40.10.10">
    <property type="entry name" value="Trypsin-like serine proteases"/>
    <property type="match status" value="1"/>
</dbReference>
<reference evidence="4" key="2">
    <citation type="submission" date="2025-09" db="UniProtKB">
        <authorList>
            <consortium name="Ensembl"/>
        </authorList>
    </citation>
    <scope>IDENTIFICATION</scope>
</reference>
<dbReference type="InterPro" id="IPR043504">
    <property type="entry name" value="Peptidase_S1_PA_chymotrypsin"/>
</dbReference>
<keyword evidence="5" id="KW-1185">Reference proteome</keyword>
<feature type="chain" id="PRO_5017325725" description="Peptidase S1 domain-containing protein" evidence="2">
    <location>
        <begin position="29"/>
        <end position="78"/>
    </location>
</feature>
<keyword evidence="2" id="KW-0732">Signal</keyword>
<dbReference type="GO" id="GO:0004252">
    <property type="term" value="F:serine-type endopeptidase activity"/>
    <property type="evidence" value="ECO:0007669"/>
    <property type="project" value="InterPro"/>
</dbReference>
<organism evidence="4 5">
    <name type="scientific">Poecilia latipinna</name>
    <name type="common">sailfin molly</name>
    <dbReference type="NCBI Taxonomy" id="48699"/>
    <lineage>
        <taxon>Eukaryota</taxon>
        <taxon>Metazoa</taxon>
        <taxon>Chordata</taxon>
        <taxon>Craniata</taxon>
        <taxon>Vertebrata</taxon>
        <taxon>Euteleostomi</taxon>
        <taxon>Actinopterygii</taxon>
        <taxon>Neopterygii</taxon>
        <taxon>Teleostei</taxon>
        <taxon>Neoteleostei</taxon>
        <taxon>Acanthomorphata</taxon>
        <taxon>Ovalentaria</taxon>
        <taxon>Atherinomorphae</taxon>
        <taxon>Cyprinodontiformes</taxon>
        <taxon>Poeciliidae</taxon>
        <taxon>Poeciliinae</taxon>
        <taxon>Poecilia</taxon>
    </lineage>
</organism>
<dbReference type="GeneTree" id="ENSGT00940000177226"/>
<dbReference type="SUPFAM" id="SSF50494">
    <property type="entry name" value="Trypsin-like serine proteases"/>
    <property type="match status" value="1"/>
</dbReference>
<sequence length="78" mass="8561">DTDRRKCWGLLLSTLVPFSLLPNPVSHGSEIINGNEVKPHSLPFMALLASHESVCGGTLIDSKWVLTAAHCKFAFQKE</sequence>
<dbReference type="Ensembl" id="ENSPLAT00000010449.1">
    <property type="protein sequence ID" value="ENSPLAP00000003964.1"/>
    <property type="gene ID" value="ENSPLAG00000005562.1"/>
</dbReference>
<dbReference type="GO" id="GO:0006508">
    <property type="term" value="P:proteolysis"/>
    <property type="evidence" value="ECO:0007669"/>
    <property type="project" value="InterPro"/>
</dbReference>
<feature type="domain" description="Peptidase S1" evidence="3">
    <location>
        <begin position="31"/>
        <end position="71"/>
    </location>
</feature>
<evidence type="ECO:0000313" key="4">
    <source>
        <dbReference type="Ensembl" id="ENSPLAP00000003964.1"/>
    </source>
</evidence>
<dbReference type="AlphaFoldDB" id="A0A3B3TUJ5"/>
<accession>A0A3B3TUJ5</accession>
<evidence type="ECO:0000259" key="3">
    <source>
        <dbReference type="Pfam" id="PF00089"/>
    </source>
</evidence>
<evidence type="ECO:0000313" key="5">
    <source>
        <dbReference type="Proteomes" id="UP000261500"/>
    </source>
</evidence>
<reference evidence="4" key="1">
    <citation type="submission" date="2025-08" db="UniProtKB">
        <authorList>
            <consortium name="Ensembl"/>
        </authorList>
    </citation>
    <scope>IDENTIFICATION</scope>
</reference>
<dbReference type="InterPro" id="IPR009003">
    <property type="entry name" value="Peptidase_S1_PA"/>
</dbReference>
<dbReference type="PROSITE" id="PS00134">
    <property type="entry name" value="TRYPSIN_HIS"/>
    <property type="match status" value="1"/>
</dbReference>
<dbReference type="InterPro" id="IPR001254">
    <property type="entry name" value="Trypsin_dom"/>
</dbReference>
<evidence type="ECO:0000256" key="1">
    <source>
        <dbReference type="ARBA" id="ARBA00023157"/>
    </source>
</evidence>
<name>A0A3B3TUJ5_9TELE</name>
<dbReference type="InterPro" id="IPR018114">
    <property type="entry name" value="TRYPSIN_HIS"/>
</dbReference>
<keyword evidence="1" id="KW-1015">Disulfide bond</keyword>
<dbReference type="Pfam" id="PF00089">
    <property type="entry name" value="Trypsin"/>
    <property type="match status" value="1"/>
</dbReference>
<protein>
    <recommendedName>
        <fullName evidence="3">Peptidase S1 domain-containing protein</fullName>
    </recommendedName>
</protein>